<keyword evidence="3 5" id="KW-0408">Iron</keyword>
<dbReference type="SUPFAM" id="SSF55856">
    <property type="entry name" value="Cytochrome b5-like heme/steroid binding domain"/>
    <property type="match status" value="1"/>
</dbReference>
<proteinExistence type="inferred from homology"/>
<accession>A0ABM0KFK2</accession>
<gene>
    <name evidence="8" type="primary">LOC101990574</name>
</gene>
<dbReference type="PROSITE" id="PS50255">
    <property type="entry name" value="CYTOCHROME_B5_2"/>
    <property type="match status" value="1"/>
</dbReference>
<organism evidence="7 8">
    <name type="scientific">Microtus ochrogaster</name>
    <name type="common">Prairie vole</name>
    <dbReference type="NCBI Taxonomy" id="79684"/>
    <lineage>
        <taxon>Eukaryota</taxon>
        <taxon>Metazoa</taxon>
        <taxon>Chordata</taxon>
        <taxon>Craniata</taxon>
        <taxon>Vertebrata</taxon>
        <taxon>Euteleostomi</taxon>
        <taxon>Mammalia</taxon>
        <taxon>Eutheria</taxon>
        <taxon>Euarchontoglires</taxon>
        <taxon>Glires</taxon>
        <taxon>Rodentia</taxon>
        <taxon>Myomorpha</taxon>
        <taxon>Muroidea</taxon>
        <taxon>Cricetidae</taxon>
        <taxon>Arvicolinae</taxon>
        <taxon>Microtus</taxon>
    </lineage>
</organism>
<dbReference type="Gene3D" id="3.10.120.10">
    <property type="entry name" value="Cytochrome b5-like heme/steroid binding domain"/>
    <property type="match status" value="1"/>
</dbReference>
<name>A0ABM0KFK2_MICOH</name>
<evidence type="ECO:0000256" key="1">
    <source>
        <dbReference type="ARBA" id="ARBA00022617"/>
    </source>
</evidence>
<dbReference type="InterPro" id="IPR001199">
    <property type="entry name" value="Cyt_B5-like_heme/steroid-bd"/>
</dbReference>
<keyword evidence="7" id="KW-1185">Reference proteome</keyword>
<feature type="transmembrane region" description="Helical" evidence="5">
    <location>
        <begin position="119"/>
        <end position="136"/>
    </location>
</feature>
<evidence type="ECO:0000259" key="6">
    <source>
        <dbReference type="PROSITE" id="PS50255"/>
    </source>
</evidence>
<keyword evidence="5" id="KW-0472">Membrane</keyword>
<dbReference type="SMART" id="SM01117">
    <property type="entry name" value="Cyt-b5"/>
    <property type="match status" value="1"/>
</dbReference>
<keyword evidence="5" id="KW-1133">Transmembrane helix</keyword>
<sequence length="146" mass="16224">MTTPEDSGSGGNDEGCDPSVTYYRLEEVAKRNTAEETWMVIHGRVYDITRFLSEHPGGEEVLLEQAGADATESFEDVGHSPDAREMLKQYYIGDVHPSDLKPKGDKKDPSKSSTCKSCWAYWILPVVGAILVGFLYRHFTTDSKSS</sequence>
<evidence type="ECO:0000313" key="7">
    <source>
        <dbReference type="Proteomes" id="UP000694915"/>
    </source>
</evidence>
<dbReference type="RefSeq" id="XP_005345461.1">
    <property type="nucleotide sequence ID" value="XM_005345404.2"/>
</dbReference>
<dbReference type="InterPro" id="IPR036400">
    <property type="entry name" value="Cyt_B5-like_heme/steroid_sf"/>
</dbReference>
<dbReference type="PROSITE" id="PS00191">
    <property type="entry name" value="CYTOCHROME_B5_1"/>
    <property type="match status" value="1"/>
</dbReference>
<evidence type="ECO:0000256" key="4">
    <source>
        <dbReference type="ARBA" id="ARBA00038168"/>
    </source>
</evidence>
<keyword evidence="5" id="KW-0812">Transmembrane</keyword>
<dbReference type="PANTHER" id="PTHR19359:SF95">
    <property type="entry name" value="CYTOCHROME B5 TYPE B"/>
    <property type="match status" value="1"/>
</dbReference>
<comment type="similarity">
    <text evidence="4 5">Belongs to the cytochrome b5 family.</text>
</comment>
<dbReference type="InterPro" id="IPR018506">
    <property type="entry name" value="Cyt_B5_heme-BS"/>
</dbReference>
<dbReference type="Pfam" id="PF00173">
    <property type="entry name" value="Cyt-b5"/>
    <property type="match status" value="1"/>
</dbReference>
<feature type="domain" description="Cytochrome b5 heme-binding" evidence="6">
    <location>
        <begin position="20"/>
        <end position="96"/>
    </location>
</feature>
<dbReference type="GeneID" id="101990574"/>
<dbReference type="Proteomes" id="UP000694915">
    <property type="component" value="Chromosome 4"/>
</dbReference>
<keyword evidence="2 5" id="KW-0479">Metal-binding</keyword>
<evidence type="ECO:0000313" key="8">
    <source>
        <dbReference type="RefSeq" id="XP_005345461.1"/>
    </source>
</evidence>
<evidence type="ECO:0000256" key="3">
    <source>
        <dbReference type="ARBA" id="ARBA00023004"/>
    </source>
</evidence>
<dbReference type="PRINTS" id="PR00363">
    <property type="entry name" value="CYTOCHROMEB5"/>
</dbReference>
<keyword evidence="1 5" id="KW-0349">Heme</keyword>
<evidence type="ECO:0000256" key="2">
    <source>
        <dbReference type="ARBA" id="ARBA00022723"/>
    </source>
</evidence>
<dbReference type="PANTHER" id="PTHR19359">
    <property type="entry name" value="CYTOCHROME B5"/>
    <property type="match status" value="1"/>
</dbReference>
<protein>
    <submittedName>
        <fullName evidence="8">Cytochrome b5 type B</fullName>
    </submittedName>
</protein>
<dbReference type="InterPro" id="IPR050668">
    <property type="entry name" value="Cytochrome_b5"/>
</dbReference>
<reference evidence="8" key="1">
    <citation type="submission" date="2025-08" db="UniProtKB">
        <authorList>
            <consortium name="RefSeq"/>
        </authorList>
    </citation>
    <scope>IDENTIFICATION</scope>
</reference>
<evidence type="ECO:0000256" key="5">
    <source>
        <dbReference type="RuleBase" id="RU362121"/>
    </source>
</evidence>